<protein>
    <submittedName>
        <fullName evidence="3">Retrovirus-related Pol polyprotein from transposon TNT 1-94</fullName>
    </submittedName>
</protein>
<gene>
    <name evidence="3" type="ORF">Tci_319942</name>
</gene>
<dbReference type="AlphaFoldDB" id="A0A699H6E3"/>
<name>A0A699H6E3_TANCI</name>
<feature type="non-terminal residue" evidence="3">
    <location>
        <position position="609"/>
    </location>
</feature>
<feature type="compositionally biased region" description="Basic and acidic residues" evidence="1">
    <location>
        <begin position="592"/>
        <end position="602"/>
    </location>
</feature>
<evidence type="ECO:0000313" key="3">
    <source>
        <dbReference type="EMBL" id="GEX47967.1"/>
    </source>
</evidence>
<evidence type="ECO:0000256" key="1">
    <source>
        <dbReference type="SAM" id="MobiDB-lite"/>
    </source>
</evidence>
<feature type="domain" description="Reverse transcriptase Ty1/copia-type" evidence="2">
    <location>
        <begin position="96"/>
        <end position="230"/>
    </location>
</feature>
<sequence length="609" mass="67891">MFDELLNTSPSVNHQALKVISPIVDVIPPVQDDSTGSPSSTTVDQDAPFASKSHTTTETQSLVIPQDVVEDNLDIEVAHMGNDLLFSVPIPEVTSAQSSSTNKARLVSRGYRQEEGIDFEESYASVARLEAIRIFLAYAAHKNMVVYQMDVKTVFLNGNLREEVYFSQPDGFVDQDNPNHVYKLKKALYGLKQAPYAWYDMLSSFLISQDFSKGSVDPTLFIRRNGNDLLLPVDLTFNLQSACVPVSGSAYRKARTCSEKDLLIPTLWPWIQQNSNVLIIKVLLPYAAIMSNTLGLSISISDATLPRSRTMDTTIDQQVAMDDALVPTAQRLRIRRSNFCLLSDIKSKESTLQLVYDVLRICQFFKAFLVTADHIINMESFRDMLHICLRIHGQSFAKPPFEEEILAFIHFLGHSAAIRMLTDVNINKLYQPWRSFAAIINKCLTGKSSGYDSLRLSQAQILDDHMFSTIKLVSRHQNTQQFGPLLPIELTNEEIRNSNAYKEYYAIATGAAPPKPKAMAKASKSKSLSALSEVAMTEAQQRKLVTKRSRQQTHISYASGSDADEGTGSIPGVLDVPTDEYEEELSWNSTNDKGDADEGKGGDDDEEDE</sequence>
<evidence type="ECO:0000259" key="2">
    <source>
        <dbReference type="Pfam" id="PF07727"/>
    </source>
</evidence>
<feature type="region of interest" description="Disordered" evidence="1">
    <location>
        <begin position="542"/>
        <end position="609"/>
    </location>
</feature>
<accession>A0A699H6E3</accession>
<dbReference type="InterPro" id="IPR013103">
    <property type="entry name" value="RVT_2"/>
</dbReference>
<proteinExistence type="predicted"/>
<feature type="region of interest" description="Disordered" evidence="1">
    <location>
        <begin position="29"/>
        <end position="58"/>
    </location>
</feature>
<reference evidence="3" key="1">
    <citation type="journal article" date="2019" name="Sci. Rep.">
        <title>Draft genome of Tanacetum cinerariifolium, the natural source of mosquito coil.</title>
        <authorList>
            <person name="Yamashiro T."/>
            <person name="Shiraishi A."/>
            <person name="Satake H."/>
            <person name="Nakayama K."/>
        </authorList>
    </citation>
    <scope>NUCLEOTIDE SEQUENCE</scope>
</reference>
<dbReference type="EMBL" id="BKCJ010110754">
    <property type="protein sequence ID" value="GEX47967.1"/>
    <property type="molecule type" value="Genomic_DNA"/>
</dbReference>
<feature type="compositionally biased region" description="Polar residues" evidence="1">
    <location>
        <begin position="35"/>
        <end position="44"/>
    </location>
</feature>
<comment type="caution">
    <text evidence="3">The sequence shown here is derived from an EMBL/GenBank/DDBJ whole genome shotgun (WGS) entry which is preliminary data.</text>
</comment>
<organism evidence="3">
    <name type="scientific">Tanacetum cinerariifolium</name>
    <name type="common">Dalmatian daisy</name>
    <name type="synonym">Chrysanthemum cinerariifolium</name>
    <dbReference type="NCBI Taxonomy" id="118510"/>
    <lineage>
        <taxon>Eukaryota</taxon>
        <taxon>Viridiplantae</taxon>
        <taxon>Streptophyta</taxon>
        <taxon>Embryophyta</taxon>
        <taxon>Tracheophyta</taxon>
        <taxon>Spermatophyta</taxon>
        <taxon>Magnoliopsida</taxon>
        <taxon>eudicotyledons</taxon>
        <taxon>Gunneridae</taxon>
        <taxon>Pentapetalae</taxon>
        <taxon>asterids</taxon>
        <taxon>campanulids</taxon>
        <taxon>Asterales</taxon>
        <taxon>Asteraceae</taxon>
        <taxon>Asteroideae</taxon>
        <taxon>Anthemideae</taxon>
        <taxon>Anthemidinae</taxon>
        <taxon>Tanacetum</taxon>
    </lineage>
</organism>
<dbReference type="Pfam" id="PF07727">
    <property type="entry name" value="RVT_2"/>
    <property type="match status" value="1"/>
</dbReference>